<evidence type="ECO:0000313" key="3">
    <source>
        <dbReference type="Proteomes" id="UP000184488"/>
    </source>
</evidence>
<organism evidence="2 3">
    <name type="scientific">Flavobacterium terrae</name>
    <dbReference type="NCBI Taxonomy" id="415425"/>
    <lineage>
        <taxon>Bacteria</taxon>
        <taxon>Pseudomonadati</taxon>
        <taxon>Bacteroidota</taxon>
        <taxon>Flavobacteriia</taxon>
        <taxon>Flavobacteriales</taxon>
        <taxon>Flavobacteriaceae</taxon>
        <taxon>Flavobacterium</taxon>
    </lineage>
</organism>
<feature type="domain" description="DUF1737" evidence="1">
    <location>
        <begin position="3"/>
        <end position="53"/>
    </location>
</feature>
<reference evidence="3" key="1">
    <citation type="submission" date="2016-11" db="EMBL/GenBank/DDBJ databases">
        <authorList>
            <person name="Varghese N."/>
            <person name="Submissions S."/>
        </authorList>
    </citation>
    <scope>NUCLEOTIDE SEQUENCE [LARGE SCALE GENOMIC DNA]</scope>
    <source>
        <strain evidence="3">DSM 18829</strain>
    </source>
</reference>
<evidence type="ECO:0000259" key="1">
    <source>
        <dbReference type="Pfam" id="PF08410"/>
    </source>
</evidence>
<evidence type="ECO:0000313" key="2">
    <source>
        <dbReference type="EMBL" id="SHI91687.1"/>
    </source>
</evidence>
<dbReference type="STRING" id="415425.SAMN05444363_2091"/>
<proteinExistence type="predicted"/>
<name>A0A1M6F1W0_9FLAO</name>
<dbReference type="Pfam" id="PF08410">
    <property type="entry name" value="DUF1737"/>
    <property type="match status" value="1"/>
</dbReference>
<protein>
    <recommendedName>
        <fullName evidence="1">DUF1737 domain-containing protein</fullName>
    </recommendedName>
</protein>
<dbReference type="RefSeq" id="WP_084127192.1">
    <property type="nucleotide sequence ID" value="NZ_FQZI01000003.1"/>
</dbReference>
<gene>
    <name evidence="2" type="ORF">SAMN05444363_2091</name>
</gene>
<dbReference type="OrthoDB" id="6401702at2"/>
<dbReference type="Proteomes" id="UP000184488">
    <property type="component" value="Unassembled WGS sequence"/>
</dbReference>
<dbReference type="AlphaFoldDB" id="A0A1M6F1W0"/>
<dbReference type="EMBL" id="FQZI01000003">
    <property type="protein sequence ID" value="SHI91687.1"/>
    <property type="molecule type" value="Genomic_DNA"/>
</dbReference>
<sequence>MEYKIITATYESKLEEEIAALLKQGWKLQGGISICYNRGYGNTDLYFAQALIK</sequence>
<dbReference type="InterPro" id="IPR013619">
    <property type="entry name" value="DUF1737"/>
</dbReference>
<keyword evidence="3" id="KW-1185">Reference proteome</keyword>
<accession>A0A1M6F1W0</accession>